<evidence type="ECO:0000313" key="2">
    <source>
        <dbReference type="EMBL" id="RMY20122.1"/>
    </source>
</evidence>
<dbReference type="InterPro" id="IPR055222">
    <property type="entry name" value="PRISE-like_Rossmann-fold"/>
</dbReference>
<dbReference type="PANTHER" id="PTHR32487">
    <property type="entry name" value="3-OXO-DELTA(4,5)-STEROID 5-BETA-REDUCTASE"/>
    <property type="match status" value="1"/>
</dbReference>
<gene>
    <name evidence="3" type="ORF">D0866_04356</name>
    <name evidence="2" type="ORF">D0867_04228</name>
</gene>
<evidence type="ECO:0000259" key="1">
    <source>
        <dbReference type="Pfam" id="PF22917"/>
    </source>
</evidence>
<feature type="domain" description="PRISE-like Rossmann-fold" evidence="1">
    <location>
        <begin position="29"/>
        <end position="315"/>
    </location>
</feature>
<comment type="caution">
    <text evidence="3">The sequence shown here is derived from an EMBL/GenBank/DDBJ whole genome shotgun (WGS) entry which is preliminary data.</text>
</comment>
<accession>A0A3M7B7I7</accession>
<dbReference type="EMBL" id="QWIL01000343">
    <property type="protein sequence ID" value="RMY20122.1"/>
    <property type="molecule type" value="Genomic_DNA"/>
</dbReference>
<proteinExistence type="predicted"/>
<name>A0A3M7B7I7_HORWE</name>
<evidence type="ECO:0000313" key="5">
    <source>
        <dbReference type="Proteomes" id="UP000276864"/>
    </source>
</evidence>
<dbReference type="OrthoDB" id="1731983at2759"/>
<evidence type="ECO:0000313" key="4">
    <source>
        <dbReference type="Proteomes" id="UP000271337"/>
    </source>
</evidence>
<dbReference type="Proteomes" id="UP000271337">
    <property type="component" value="Unassembled WGS sequence"/>
</dbReference>
<dbReference type="Gene3D" id="3.40.50.720">
    <property type="entry name" value="NAD(P)-binding Rossmann-like Domain"/>
    <property type="match status" value="1"/>
</dbReference>
<dbReference type="VEuPathDB" id="FungiDB:BTJ68_11643"/>
<dbReference type="Proteomes" id="UP000276864">
    <property type="component" value="Unassembled WGS sequence"/>
</dbReference>
<dbReference type="Pfam" id="PF22917">
    <property type="entry name" value="PRISE"/>
    <property type="match status" value="1"/>
</dbReference>
<sequence length="444" mass="49773">MSSANHPLRQSGIYRNLPTFDPSIRGLTAIVVGATGISGLNTIRSLLDESGRWETVYAVSRSPFSEDVLSLFSLEQRNRIKHVSIDLTSSPSDIASSLEKADAKFDYVFFYGYIHPSGKQAMDPAMADALVEANVPIFQNFLQALDLARIEPKRILLQTGGKNYGGHIGRARVPYLESDPQPKHLSSNFYYFQEDALFKFCEEHPKTSWNIVRPFAIVGAAPNVGMNTFLPFAIMAVVQARKQEPIFFGGDIEGWQNECCHSSARLTGFLSEWAVLEDQCKNQAFNAQDGSPLSWDRFFEELARWYEVEKGIEGPELDDTKFKSFQLAGGKDAPLGYGPPTAIRMSRTLMEWSEDPANRDVWNTAMESSKGKQNMDPFDQSKRGDVFTGDWAFYRYGQPSVAKLRRFGFNGFVDTMESVFEMYQDMAKLGIILAPCVDAAKPMV</sequence>
<evidence type="ECO:0000313" key="3">
    <source>
        <dbReference type="EMBL" id="RMY35802.1"/>
    </source>
</evidence>
<reference evidence="4 5" key="1">
    <citation type="journal article" date="2018" name="BMC Genomics">
        <title>Genomic evidence for intraspecific hybridization in a clonal and extremely halotolerant yeast.</title>
        <authorList>
            <person name="Gostincar C."/>
            <person name="Stajich J.E."/>
            <person name="Zupancic J."/>
            <person name="Zalar P."/>
            <person name="Gunde-Cimerman N."/>
        </authorList>
    </citation>
    <scope>NUCLEOTIDE SEQUENCE [LARGE SCALE GENOMIC DNA]</scope>
    <source>
        <strain evidence="3 5">EXF-6651</strain>
        <strain evidence="2 4">EXF-6669</strain>
    </source>
</reference>
<dbReference type="AlphaFoldDB" id="A0A3M7B7I7"/>
<dbReference type="SUPFAM" id="SSF51735">
    <property type="entry name" value="NAD(P)-binding Rossmann-fold domains"/>
    <property type="match status" value="1"/>
</dbReference>
<dbReference type="EMBL" id="QWIM01000348">
    <property type="protein sequence ID" value="RMY35802.1"/>
    <property type="molecule type" value="Genomic_DNA"/>
</dbReference>
<organism evidence="3 5">
    <name type="scientific">Hortaea werneckii</name>
    <name type="common">Black yeast</name>
    <name type="synonym">Cladosporium werneckii</name>
    <dbReference type="NCBI Taxonomy" id="91943"/>
    <lineage>
        <taxon>Eukaryota</taxon>
        <taxon>Fungi</taxon>
        <taxon>Dikarya</taxon>
        <taxon>Ascomycota</taxon>
        <taxon>Pezizomycotina</taxon>
        <taxon>Dothideomycetes</taxon>
        <taxon>Dothideomycetidae</taxon>
        <taxon>Mycosphaerellales</taxon>
        <taxon>Teratosphaeriaceae</taxon>
        <taxon>Hortaea</taxon>
    </lineage>
</organism>
<dbReference type="PANTHER" id="PTHR32487:SF29">
    <property type="entry name" value="NAD-DEPENDENT EPIMERASE_DEHYDRATASE DOMAIN-CONTAINING PROTEIN"/>
    <property type="match status" value="1"/>
</dbReference>
<dbReference type="InterPro" id="IPR036291">
    <property type="entry name" value="NAD(P)-bd_dom_sf"/>
</dbReference>
<protein>
    <recommendedName>
        <fullName evidence="1">PRISE-like Rossmann-fold domain-containing protein</fullName>
    </recommendedName>
</protein>